<feature type="transmembrane region" description="Helical" evidence="5">
    <location>
        <begin position="83"/>
        <end position="103"/>
    </location>
</feature>
<reference evidence="7 8" key="1">
    <citation type="submission" date="2012-02" db="EMBL/GenBank/DDBJ databases">
        <title>Improved High-Quality Draft genome of Joostella marina DSM 19592.</title>
        <authorList>
            <consortium name="US DOE Joint Genome Institute (JGI-PGF)"/>
            <person name="Lucas S."/>
            <person name="Copeland A."/>
            <person name="Lapidus A."/>
            <person name="Bruce D."/>
            <person name="Goodwin L."/>
            <person name="Pitluck S."/>
            <person name="Peters L."/>
            <person name="Chertkov O."/>
            <person name="Ovchinnikova G."/>
            <person name="Kyrpides N."/>
            <person name="Mavromatis K."/>
            <person name="Detter J.C."/>
            <person name="Han C."/>
            <person name="Land M."/>
            <person name="Hauser L."/>
            <person name="Markowitz V."/>
            <person name="Cheng J.-F."/>
            <person name="Hugenholtz P."/>
            <person name="Woyke T."/>
            <person name="Wu D."/>
            <person name="Tindall B."/>
            <person name="Brambilla E."/>
            <person name="Klenk H.-P."/>
            <person name="Eisen J.A."/>
        </authorList>
    </citation>
    <scope>NUCLEOTIDE SEQUENCE [LARGE SCALE GENOMIC DNA]</scope>
    <source>
        <strain evidence="7 8">DSM 19592</strain>
    </source>
</reference>
<feature type="transmembrane region" description="Helical" evidence="5">
    <location>
        <begin position="38"/>
        <end position="62"/>
    </location>
</feature>
<evidence type="ECO:0000313" key="7">
    <source>
        <dbReference type="EMBL" id="EIJ39300.1"/>
    </source>
</evidence>
<evidence type="ECO:0000259" key="6">
    <source>
        <dbReference type="Pfam" id="PF06803"/>
    </source>
</evidence>
<proteinExistence type="predicted"/>
<dbReference type="EMBL" id="JH651379">
    <property type="protein sequence ID" value="EIJ39300.1"/>
    <property type="molecule type" value="Genomic_DNA"/>
</dbReference>
<dbReference type="eggNOG" id="COG3339">
    <property type="taxonomic scope" value="Bacteria"/>
</dbReference>
<keyword evidence="8" id="KW-1185">Reference proteome</keyword>
<evidence type="ECO:0000256" key="1">
    <source>
        <dbReference type="ARBA" id="ARBA00004127"/>
    </source>
</evidence>
<dbReference type="Proteomes" id="UP000004690">
    <property type="component" value="Unassembled WGS sequence"/>
</dbReference>
<gene>
    <name evidence="7" type="ORF">JoomaDRAFT_2312</name>
</gene>
<comment type="subcellular location">
    <subcellularLocation>
        <location evidence="1">Endomembrane system</location>
        <topology evidence="1">Multi-pass membrane protein</topology>
    </subcellularLocation>
</comment>
<feature type="domain" description="DUF1232" evidence="6">
    <location>
        <begin position="17"/>
        <end position="52"/>
    </location>
</feature>
<evidence type="ECO:0000256" key="5">
    <source>
        <dbReference type="SAM" id="Phobius"/>
    </source>
</evidence>
<dbReference type="AlphaFoldDB" id="I3C6Q7"/>
<dbReference type="HOGENOM" id="CLU_139031_0_0_10"/>
<protein>
    <recommendedName>
        <fullName evidence="6">DUF1232 domain-containing protein</fullName>
    </recommendedName>
</protein>
<dbReference type="GO" id="GO:0012505">
    <property type="term" value="C:endomembrane system"/>
    <property type="evidence" value="ECO:0007669"/>
    <property type="project" value="UniProtKB-SubCell"/>
</dbReference>
<evidence type="ECO:0000313" key="8">
    <source>
        <dbReference type="Proteomes" id="UP000004690"/>
    </source>
</evidence>
<organism evidence="7 8">
    <name type="scientific">Galbibacter orientalis DSM 19592</name>
    <dbReference type="NCBI Taxonomy" id="926559"/>
    <lineage>
        <taxon>Bacteria</taxon>
        <taxon>Pseudomonadati</taxon>
        <taxon>Bacteroidota</taxon>
        <taxon>Flavobacteriia</taxon>
        <taxon>Flavobacteriales</taxon>
        <taxon>Flavobacteriaceae</taxon>
        <taxon>Galbibacter</taxon>
    </lineage>
</organism>
<name>I3C6Q7_9FLAO</name>
<evidence type="ECO:0000256" key="3">
    <source>
        <dbReference type="ARBA" id="ARBA00022989"/>
    </source>
</evidence>
<sequence length="110" mass="12740">MVLLHLAYKDKRTPWYAKALIFVIIAYALSPIDLIPDFIPIIGYLDDLILLPIGIYLAFRLIPDDVKAECLTRAKDYNWNKKNNWVIGGIIILIWAFMGFWIFKSVSPIK</sequence>
<feature type="transmembrane region" description="Helical" evidence="5">
    <location>
        <begin position="15"/>
        <end position="32"/>
    </location>
</feature>
<accession>I3C6Q7</accession>
<dbReference type="Pfam" id="PF06803">
    <property type="entry name" value="DUF1232"/>
    <property type="match status" value="1"/>
</dbReference>
<evidence type="ECO:0000256" key="4">
    <source>
        <dbReference type="ARBA" id="ARBA00023136"/>
    </source>
</evidence>
<evidence type="ECO:0000256" key="2">
    <source>
        <dbReference type="ARBA" id="ARBA00022692"/>
    </source>
</evidence>
<keyword evidence="4 5" id="KW-0472">Membrane</keyword>
<dbReference type="InterPro" id="IPR010652">
    <property type="entry name" value="DUF1232"/>
</dbReference>
<keyword evidence="3 5" id="KW-1133">Transmembrane helix</keyword>
<keyword evidence="2 5" id="KW-0812">Transmembrane</keyword>